<dbReference type="CDD" id="cd00038">
    <property type="entry name" value="CAP_ED"/>
    <property type="match status" value="1"/>
</dbReference>
<dbReference type="InterPro" id="IPR014710">
    <property type="entry name" value="RmlC-like_jellyroll"/>
</dbReference>
<dbReference type="InterPro" id="IPR050397">
    <property type="entry name" value="Env_Response_Regulators"/>
</dbReference>
<comment type="caution">
    <text evidence="2">The sequence shown here is derived from an EMBL/GenBank/DDBJ whole genome shotgun (WGS) entry which is preliminary data.</text>
</comment>
<name>A0A929RV70_9BACT</name>
<dbReference type="GO" id="GO:0005829">
    <property type="term" value="C:cytosol"/>
    <property type="evidence" value="ECO:0007669"/>
    <property type="project" value="TreeGrafter"/>
</dbReference>
<evidence type="ECO:0000313" key="3">
    <source>
        <dbReference type="Proteomes" id="UP000704068"/>
    </source>
</evidence>
<dbReference type="Pfam" id="PF00027">
    <property type="entry name" value="cNMP_binding"/>
    <property type="match status" value="1"/>
</dbReference>
<accession>A0A929RV70</accession>
<proteinExistence type="predicted"/>
<protein>
    <submittedName>
        <fullName evidence="2">Crp/Fnr family transcriptional regulator</fullName>
    </submittedName>
</protein>
<feature type="domain" description="Cyclic nucleotide-binding" evidence="1">
    <location>
        <begin position="12"/>
        <end position="135"/>
    </location>
</feature>
<dbReference type="AlphaFoldDB" id="A0A929RV70"/>
<reference evidence="2" key="1">
    <citation type="submission" date="2020-04" db="EMBL/GenBank/DDBJ databases">
        <title>Deep metagenomics examines the oral microbiome during advanced dental caries in children, revealing novel taxa and co-occurrences with host molecules.</title>
        <authorList>
            <person name="Baker J.L."/>
            <person name="Morton J.T."/>
            <person name="Dinis M."/>
            <person name="Alvarez R."/>
            <person name="Tran N.C."/>
            <person name="Knight R."/>
            <person name="Edlund A."/>
        </authorList>
    </citation>
    <scope>NUCLEOTIDE SEQUENCE</scope>
    <source>
        <strain evidence="2">JCVI_34_bin.1</strain>
    </source>
</reference>
<dbReference type="SUPFAM" id="SSF51206">
    <property type="entry name" value="cAMP-binding domain-like"/>
    <property type="match status" value="1"/>
</dbReference>
<dbReference type="Gene3D" id="2.60.120.10">
    <property type="entry name" value="Jelly Rolls"/>
    <property type="match status" value="1"/>
</dbReference>
<dbReference type="RefSeq" id="WP_303763017.1">
    <property type="nucleotide sequence ID" value="NZ_CAUOSC010000002.1"/>
</dbReference>
<dbReference type="InterPro" id="IPR036390">
    <property type="entry name" value="WH_DNA-bd_sf"/>
</dbReference>
<organism evidence="2 3">
    <name type="scientific">Alloprevotella tannerae</name>
    <dbReference type="NCBI Taxonomy" id="76122"/>
    <lineage>
        <taxon>Bacteria</taxon>
        <taxon>Pseudomonadati</taxon>
        <taxon>Bacteroidota</taxon>
        <taxon>Bacteroidia</taxon>
        <taxon>Bacteroidales</taxon>
        <taxon>Prevotellaceae</taxon>
        <taxon>Alloprevotella</taxon>
    </lineage>
</organism>
<dbReference type="EMBL" id="JABZGR010000003">
    <property type="protein sequence ID" value="MBF0969845.1"/>
    <property type="molecule type" value="Genomic_DNA"/>
</dbReference>
<dbReference type="InterPro" id="IPR000595">
    <property type="entry name" value="cNMP-bd_dom"/>
</dbReference>
<dbReference type="InterPro" id="IPR018490">
    <property type="entry name" value="cNMP-bd_dom_sf"/>
</dbReference>
<dbReference type="PROSITE" id="PS50042">
    <property type="entry name" value="CNMP_BINDING_3"/>
    <property type="match status" value="1"/>
</dbReference>
<dbReference type="PANTHER" id="PTHR24567:SF58">
    <property type="entry name" value="CYCLIC AMP-BINDING REGULATORY PROTEIN"/>
    <property type="match status" value="1"/>
</dbReference>
<dbReference type="Proteomes" id="UP000704068">
    <property type="component" value="Unassembled WGS sequence"/>
</dbReference>
<dbReference type="SMART" id="SM00100">
    <property type="entry name" value="cNMP"/>
    <property type="match status" value="1"/>
</dbReference>
<dbReference type="GO" id="GO:0003700">
    <property type="term" value="F:DNA-binding transcription factor activity"/>
    <property type="evidence" value="ECO:0007669"/>
    <property type="project" value="TreeGrafter"/>
</dbReference>
<evidence type="ECO:0000259" key="1">
    <source>
        <dbReference type="PROSITE" id="PS50042"/>
    </source>
</evidence>
<sequence length="208" mass="23175">MIDVSDLLESPLFLGTSAEELRDFLSVAPNNMRHYAAGDIIARRGEACRSVSLIASGVAEAFMVNPEGKELKMDELHATDILAPAFIYASVNTFPVTVMAKTPCEILVINRDAFLTFMQRSPEVLRNFLRIVSDRSLFLAKKVDEFALQSLRSRVLKYLQTSGRLENVQAAALRMGVQRPSLSRVLSELVAEGRVARQGNVYILRERS</sequence>
<evidence type="ECO:0000313" key="2">
    <source>
        <dbReference type="EMBL" id="MBF0969845.1"/>
    </source>
</evidence>
<dbReference type="PANTHER" id="PTHR24567">
    <property type="entry name" value="CRP FAMILY TRANSCRIPTIONAL REGULATORY PROTEIN"/>
    <property type="match status" value="1"/>
</dbReference>
<gene>
    <name evidence="2" type="ORF">HXK21_02205</name>
</gene>
<dbReference type="SUPFAM" id="SSF46785">
    <property type="entry name" value="Winged helix' DNA-binding domain"/>
    <property type="match status" value="1"/>
</dbReference>